<evidence type="ECO:0000256" key="2">
    <source>
        <dbReference type="SAM" id="MobiDB-lite"/>
    </source>
</evidence>
<reference evidence="3 4" key="1">
    <citation type="submission" date="2019-12" db="EMBL/GenBank/DDBJ databases">
        <title>Chromosome-level assembly of the Caenorhabditis remanei genome.</title>
        <authorList>
            <person name="Teterina A.A."/>
            <person name="Willis J.H."/>
            <person name="Phillips P.C."/>
        </authorList>
    </citation>
    <scope>NUCLEOTIDE SEQUENCE [LARGE SCALE GENOMIC DNA]</scope>
    <source>
        <strain evidence="3 4">PX506</strain>
        <tissue evidence="3">Whole organism</tissue>
    </source>
</reference>
<name>A0A6A5GD42_CAERE</name>
<dbReference type="CTD" id="9824508"/>
<comment type="caution">
    <text evidence="3">The sequence shown here is derived from an EMBL/GenBank/DDBJ whole genome shotgun (WGS) entry which is preliminary data.</text>
</comment>
<gene>
    <name evidence="3" type="ORF">GCK72_018916</name>
</gene>
<sequence length="592" mass="70164">MAVELEISEDMIKCFYYCNDSGNYINFFNDYQQFLSRLSENLRLITFESDRLCKILSQNCISLFEFLPKYPDTVPRRSSRKITESLEKYIPEFCEDLKQAISSKVVIEHRNFYDSVNVPSLFESFEARDSAANYRHDTKVLTLENKESKGPAPFAHEKVSTQKLTAIKSSSTISHYPDSLESIENLKKEILSQKIHFEQRFVNFEILQNDMKEKLEEEIEQSESKLQKSIISKLKRNEEPLKILKEEMRIELNALRQSIEQTLSESQTEIRKFVKKEIQSLETKLNVKSETKMEEGFKKQEELWKKETVNMITAMLDKTEISQKPFESKTNQFEKTSKPEKIPEVRISDHDLEKIWIDCVQSCRNYITELHQHFSSFEKAYQSLEDREFENIEEQEARLYELSNFLGSVLRTHIALENEFKRLKVLEEEHHNSLFPKVLRKCLADVANQLLEIVEAIENLETDRDGFENLEEQMENLKPSSIYSIRKLRIVCQNGHLPDSYDYVHFPQMKRSPESCISDVETIISLDDESEEEYRKMHEEFQRKIDEQNREYEREVKLAQQQRSDMNKKAEAELRRHGEKFKQSTSARRRFN</sequence>
<dbReference type="AlphaFoldDB" id="A0A6A5GD42"/>
<proteinExistence type="predicted"/>
<evidence type="ECO:0000313" key="4">
    <source>
        <dbReference type="Proteomes" id="UP000483820"/>
    </source>
</evidence>
<feature type="compositionally biased region" description="Basic and acidic residues" evidence="2">
    <location>
        <begin position="565"/>
        <end position="582"/>
    </location>
</feature>
<organism evidence="3 4">
    <name type="scientific">Caenorhabditis remanei</name>
    <name type="common">Caenorhabditis vulgaris</name>
    <dbReference type="NCBI Taxonomy" id="31234"/>
    <lineage>
        <taxon>Eukaryota</taxon>
        <taxon>Metazoa</taxon>
        <taxon>Ecdysozoa</taxon>
        <taxon>Nematoda</taxon>
        <taxon>Chromadorea</taxon>
        <taxon>Rhabditida</taxon>
        <taxon>Rhabditina</taxon>
        <taxon>Rhabditomorpha</taxon>
        <taxon>Rhabditoidea</taxon>
        <taxon>Rhabditidae</taxon>
        <taxon>Peloderinae</taxon>
        <taxon>Caenorhabditis</taxon>
    </lineage>
</organism>
<dbReference type="RefSeq" id="XP_053581715.1">
    <property type="nucleotide sequence ID" value="XM_053732802.1"/>
</dbReference>
<dbReference type="GeneID" id="9824508"/>
<feature type="coiled-coil region" evidence="1">
    <location>
        <begin position="205"/>
        <end position="265"/>
    </location>
</feature>
<dbReference type="Proteomes" id="UP000483820">
    <property type="component" value="Chromosome V"/>
</dbReference>
<evidence type="ECO:0000256" key="1">
    <source>
        <dbReference type="SAM" id="Coils"/>
    </source>
</evidence>
<dbReference type="PANTHER" id="PTHR21566">
    <property type="entry name" value="CILIA- AND FLAGELLA-ASSOCIATED PROTEIN 251-LIKE-RELATED-RELATED"/>
    <property type="match status" value="1"/>
</dbReference>
<dbReference type="KEGG" id="crq:GCK72_018916"/>
<feature type="coiled-coil region" evidence="1">
    <location>
        <begin position="443"/>
        <end position="477"/>
    </location>
</feature>
<feature type="region of interest" description="Disordered" evidence="2">
    <location>
        <begin position="558"/>
        <end position="592"/>
    </location>
</feature>
<dbReference type="EMBL" id="WUAV01000005">
    <property type="protein sequence ID" value="KAF1752362.1"/>
    <property type="molecule type" value="Genomic_DNA"/>
</dbReference>
<dbReference type="Pfam" id="PF05218">
    <property type="entry name" value="DUF713"/>
    <property type="match status" value="1"/>
</dbReference>
<protein>
    <submittedName>
        <fullName evidence="3">Uncharacterized protein</fullName>
    </submittedName>
</protein>
<dbReference type="PANTHER" id="PTHR21566:SF2">
    <property type="entry name" value="CILIA- AND FLAGELLA-ASSOCIATED PROTEIN 251-LIKE-RELATED"/>
    <property type="match status" value="1"/>
</dbReference>
<dbReference type="InterPro" id="IPR007883">
    <property type="entry name" value="DUF713"/>
</dbReference>
<evidence type="ECO:0000313" key="3">
    <source>
        <dbReference type="EMBL" id="KAF1752362.1"/>
    </source>
</evidence>
<keyword evidence="1" id="KW-0175">Coiled coil</keyword>
<accession>A0A6A5GD42</accession>